<evidence type="ECO:0000256" key="1">
    <source>
        <dbReference type="ARBA" id="ARBA00022676"/>
    </source>
</evidence>
<feature type="non-terminal residue" evidence="6">
    <location>
        <position position="265"/>
    </location>
</feature>
<dbReference type="AlphaFoldDB" id="A0A9D1V993"/>
<dbReference type="EC" id="2.4.2.29" evidence="6"/>
<dbReference type="GO" id="GO:0008616">
    <property type="term" value="P:tRNA queuosine(34) biosynthetic process"/>
    <property type="evidence" value="ECO:0007669"/>
    <property type="project" value="UniProtKB-KW"/>
</dbReference>
<dbReference type="SUPFAM" id="SSF51713">
    <property type="entry name" value="tRNA-guanine transglycosylase"/>
    <property type="match status" value="1"/>
</dbReference>
<reference evidence="6" key="1">
    <citation type="journal article" date="2021" name="PeerJ">
        <title>Extensive microbial diversity within the chicken gut microbiome revealed by metagenomics and culture.</title>
        <authorList>
            <person name="Gilroy R."/>
            <person name="Ravi A."/>
            <person name="Getino M."/>
            <person name="Pursley I."/>
            <person name="Horton D.L."/>
            <person name="Alikhan N.F."/>
            <person name="Baker D."/>
            <person name="Gharbi K."/>
            <person name="Hall N."/>
            <person name="Watson M."/>
            <person name="Adriaenssens E.M."/>
            <person name="Foster-Nyarko E."/>
            <person name="Jarju S."/>
            <person name="Secka A."/>
            <person name="Antonio M."/>
            <person name="Oren A."/>
            <person name="Chaudhuri R.R."/>
            <person name="La Ragione R."/>
            <person name="Hildebrand F."/>
            <person name="Pallen M.J."/>
        </authorList>
    </citation>
    <scope>NUCLEOTIDE SEQUENCE</scope>
    <source>
        <strain evidence="6">811</strain>
    </source>
</reference>
<keyword evidence="2 6" id="KW-0808">Transferase</keyword>
<dbReference type="NCBIfam" id="TIGR00449">
    <property type="entry name" value="tgt_general"/>
    <property type="match status" value="1"/>
</dbReference>
<dbReference type="EMBL" id="DXFX01000107">
    <property type="protein sequence ID" value="HIX08481.1"/>
    <property type="molecule type" value="Genomic_DNA"/>
</dbReference>
<dbReference type="GO" id="GO:0008479">
    <property type="term" value="F:tRNA-guanosine(34) queuine transglycosylase activity"/>
    <property type="evidence" value="ECO:0007669"/>
    <property type="project" value="InterPro"/>
</dbReference>
<dbReference type="Proteomes" id="UP000824204">
    <property type="component" value="Unassembled WGS sequence"/>
</dbReference>
<feature type="domain" description="tRNA-guanine(15) transglycosylase-like" evidence="5">
    <location>
        <begin position="16"/>
        <end position="265"/>
    </location>
</feature>
<reference evidence="6" key="2">
    <citation type="submission" date="2021-04" db="EMBL/GenBank/DDBJ databases">
        <authorList>
            <person name="Gilroy R."/>
        </authorList>
    </citation>
    <scope>NUCLEOTIDE SEQUENCE</scope>
    <source>
        <strain evidence="6">811</strain>
    </source>
</reference>
<evidence type="ECO:0000259" key="5">
    <source>
        <dbReference type="Pfam" id="PF01702"/>
    </source>
</evidence>
<name>A0A9D1V993_9FIRM</name>
<dbReference type="Gene3D" id="3.20.20.105">
    <property type="entry name" value="Queuine tRNA-ribosyltransferase-like"/>
    <property type="match status" value="1"/>
</dbReference>
<sequence>MAEKFSFEVIKTDPETGARAGIFHTPHGDIETPVYMAVGTQATVKGMLPRDLKEAGSQIILSNTYHLYMRPGHELVKKAGGLHKFMNWDRPILTDSGGFQVFSLAKLNNIKDEGVWFNSHIDGSKHFFTPEKVMEIENALGADIIMQFDECSEYGVDYKYAKGALERTVRWLERCDKAHKNENQALFPIVQGNFFKDLRLAGVEAAKPYAKYGIAIGGLSVGEPKPLMYEMLDTIQPVLPAGVPRYLMGVGSPDCLIEGVMRGID</sequence>
<proteinExistence type="predicted"/>
<organism evidence="6 7">
    <name type="scientific">Candidatus Borkfalkia faecipullorum</name>
    <dbReference type="NCBI Taxonomy" id="2838510"/>
    <lineage>
        <taxon>Bacteria</taxon>
        <taxon>Bacillati</taxon>
        <taxon>Bacillota</taxon>
        <taxon>Clostridia</taxon>
        <taxon>Christensenellales</taxon>
        <taxon>Christensenellaceae</taxon>
        <taxon>Candidatus Borkfalkia</taxon>
    </lineage>
</organism>
<keyword evidence="1 6" id="KW-0328">Glycosyltransferase</keyword>
<evidence type="ECO:0000256" key="4">
    <source>
        <dbReference type="ARBA" id="ARBA00022785"/>
    </source>
</evidence>
<keyword evidence="4" id="KW-0671">Queuosine biosynthesis</keyword>
<comment type="caution">
    <text evidence="6">The sequence shown here is derived from an EMBL/GenBank/DDBJ whole genome shotgun (WGS) entry which is preliminary data.</text>
</comment>
<protein>
    <submittedName>
        <fullName evidence="6">tRNA guanosine(34) transglycosylase Tgt</fullName>
        <ecNumber evidence="6">2.4.2.29</ecNumber>
    </submittedName>
</protein>
<gene>
    <name evidence="6" type="primary">tgt</name>
    <name evidence="6" type="ORF">H9741_08430</name>
</gene>
<evidence type="ECO:0000313" key="7">
    <source>
        <dbReference type="Proteomes" id="UP000824204"/>
    </source>
</evidence>
<dbReference type="PANTHER" id="PTHR46499:SF1">
    <property type="entry name" value="QUEUINE TRNA-RIBOSYLTRANSFERASE"/>
    <property type="match status" value="1"/>
</dbReference>
<dbReference type="GO" id="GO:0005829">
    <property type="term" value="C:cytosol"/>
    <property type="evidence" value="ECO:0007669"/>
    <property type="project" value="TreeGrafter"/>
</dbReference>
<evidence type="ECO:0000256" key="2">
    <source>
        <dbReference type="ARBA" id="ARBA00022679"/>
    </source>
</evidence>
<evidence type="ECO:0000256" key="3">
    <source>
        <dbReference type="ARBA" id="ARBA00022694"/>
    </source>
</evidence>
<dbReference type="InterPro" id="IPR002616">
    <property type="entry name" value="tRNA_ribo_trans-like"/>
</dbReference>
<evidence type="ECO:0000313" key="6">
    <source>
        <dbReference type="EMBL" id="HIX08481.1"/>
    </source>
</evidence>
<accession>A0A9D1V993</accession>
<dbReference type="InterPro" id="IPR004803">
    <property type="entry name" value="TGT"/>
</dbReference>
<dbReference type="InterPro" id="IPR036511">
    <property type="entry name" value="TGT-like_sf"/>
</dbReference>
<dbReference type="NCBIfam" id="TIGR00430">
    <property type="entry name" value="Q_tRNA_tgt"/>
    <property type="match status" value="1"/>
</dbReference>
<dbReference type="Pfam" id="PF01702">
    <property type="entry name" value="TGT"/>
    <property type="match status" value="1"/>
</dbReference>
<dbReference type="InterPro" id="IPR050076">
    <property type="entry name" value="ArchSynthase1/Queuine_TRR"/>
</dbReference>
<dbReference type="PANTHER" id="PTHR46499">
    <property type="entry name" value="QUEUINE TRNA-RIBOSYLTRANSFERASE"/>
    <property type="match status" value="1"/>
</dbReference>
<keyword evidence="3" id="KW-0819">tRNA processing</keyword>